<accession>A0A9E8KL44</accession>
<sequence>MAGGTGGHVFPALATARMLQENGFNVHWLGSENGMEVELVSDAGLPISCISISGLRGKGKLALLIAPFKLINALIQALVVIRNVKPVGILGMGGFVTGPGGLAARLAGKPLLIHEQNAVAGMTNKLLSKFATIVMEAFPGSFPSGVKTVVTGNPVRKDICELTAEQRVQDQSSDLRVLVVGGSLGAVAINQVVPEAIKLLGKGLSLDVTHQAGKKNLEATQNNYQQAGVEANVVPFIADMKAAYEWADIVICRAGALTISELCMAGVGAILVPYPHAVDDHQTKNAGFMVESGAAELMPQQQFTALALSKKLKAMIENKQIMTNMAQAARKLARPDATEKVVSYCMEACNG</sequence>
<dbReference type="Gene3D" id="3.40.50.2000">
    <property type="entry name" value="Glycogen Phosphorylase B"/>
    <property type="match status" value="2"/>
</dbReference>
<dbReference type="Pfam" id="PF04101">
    <property type="entry name" value="Glyco_tran_28_C"/>
    <property type="match status" value="1"/>
</dbReference>
<feature type="binding site" evidence="10">
    <location>
        <position position="156"/>
    </location>
    <ligand>
        <name>UDP-N-acetyl-alpha-D-glucosamine</name>
        <dbReference type="ChEBI" id="CHEBI:57705"/>
    </ligand>
</feature>
<dbReference type="PANTHER" id="PTHR21015">
    <property type="entry name" value="UDP-N-ACETYLGLUCOSAMINE--N-ACETYLMURAMYL-(PENTAPEPTIDE) PYROPHOSPHORYL-UNDECAPRENOL N-ACETYLGLUCOSAMINE TRANSFERASE 1"/>
    <property type="match status" value="1"/>
</dbReference>
<keyword evidence="2 10" id="KW-0132">Cell division</keyword>
<feature type="binding site" evidence="10">
    <location>
        <position position="183"/>
    </location>
    <ligand>
        <name>UDP-N-acetyl-alpha-D-glucosamine</name>
        <dbReference type="ChEBI" id="CHEBI:57705"/>
    </ligand>
</feature>
<dbReference type="GO" id="GO:0008360">
    <property type="term" value="P:regulation of cell shape"/>
    <property type="evidence" value="ECO:0007669"/>
    <property type="project" value="UniProtKB-KW"/>
</dbReference>
<dbReference type="Pfam" id="PF03033">
    <property type="entry name" value="Glyco_transf_28"/>
    <property type="match status" value="1"/>
</dbReference>
<evidence type="ECO:0000256" key="10">
    <source>
        <dbReference type="HAMAP-Rule" id="MF_00033"/>
    </source>
</evidence>
<comment type="pathway">
    <text evidence="10">Cell wall biogenesis; peptidoglycan biosynthesis.</text>
</comment>
<keyword evidence="3 10" id="KW-0328">Glycosyltransferase</keyword>
<dbReference type="GO" id="GO:0009252">
    <property type="term" value="P:peptidoglycan biosynthetic process"/>
    <property type="evidence" value="ECO:0007669"/>
    <property type="project" value="UniProtKB-UniRule"/>
</dbReference>
<dbReference type="GO" id="GO:0071555">
    <property type="term" value="P:cell wall organization"/>
    <property type="evidence" value="ECO:0007669"/>
    <property type="project" value="UniProtKB-KW"/>
</dbReference>
<organism evidence="13 14">
    <name type="scientific">Alkalimarinus sediminis</name>
    <dbReference type="NCBI Taxonomy" id="1632866"/>
    <lineage>
        <taxon>Bacteria</taxon>
        <taxon>Pseudomonadati</taxon>
        <taxon>Pseudomonadota</taxon>
        <taxon>Gammaproteobacteria</taxon>
        <taxon>Alteromonadales</taxon>
        <taxon>Alteromonadaceae</taxon>
        <taxon>Alkalimarinus</taxon>
    </lineage>
</organism>
<dbReference type="InterPro" id="IPR007235">
    <property type="entry name" value="Glyco_trans_28_C"/>
</dbReference>
<proteinExistence type="inferred from homology"/>
<evidence type="ECO:0000256" key="3">
    <source>
        <dbReference type="ARBA" id="ARBA00022676"/>
    </source>
</evidence>
<keyword evidence="14" id="KW-1185">Reference proteome</keyword>
<reference evidence="13" key="1">
    <citation type="submission" date="2022-07" db="EMBL/GenBank/DDBJ databases">
        <title>Alkalimarinus sp. nov., isolated from gut of a Alitta virens.</title>
        <authorList>
            <person name="Yang A.I."/>
            <person name="Shin N.-R."/>
        </authorList>
    </citation>
    <scope>NUCLEOTIDE SEQUENCE</scope>
    <source>
        <strain evidence="13">FA028</strain>
    </source>
</reference>
<feature type="domain" description="Glycosyl transferase family 28 C-terminal" evidence="12">
    <location>
        <begin position="177"/>
        <end position="339"/>
    </location>
</feature>
<dbReference type="EC" id="2.4.1.227" evidence="10"/>
<keyword evidence="5 10" id="KW-0133">Cell shape</keyword>
<feature type="binding site" evidence="10">
    <location>
        <position position="237"/>
    </location>
    <ligand>
        <name>UDP-N-acetyl-alpha-D-glucosamine</name>
        <dbReference type="ChEBI" id="CHEBI:57705"/>
    </ligand>
</feature>
<comment type="function">
    <text evidence="10">Cell wall formation. Catalyzes the transfer of a GlcNAc subunit on undecaprenyl-pyrophosphoryl-MurNAc-pentapeptide (lipid intermediate I) to form undecaprenyl-pyrophosphoryl-MurNAc-(pentapeptide)GlcNAc (lipid intermediate II).</text>
</comment>
<dbReference type="HAMAP" id="MF_00033">
    <property type="entry name" value="MurG"/>
    <property type="match status" value="1"/>
</dbReference>
<keyword evidence="1 10" id="KW-1003">Cell membrane</keyword>
<dbReference type="PANTHER" id="PTHR21015:SF22">
    <property type="entry name" value="GLYCOSYLTRANSFERASE"/>
    <property type="match status" value="1"/>
</dbReference>
<dbReference type="GO" id="GO:0050511">
    <property type="term" value="F:undecaprenyldiphospho-muramoylpentapeptide beta-N-acetylglucosaminyltransferase activity"/>
    <property type="evidence" value="ECO:0007669"/>
    <property type="project" value="UniProtKB-UniRule"/>
</dbReference>
<comment type="subcellular location">
    <subcellularLocation>
        <location evidence="10">Cell membrane</location>
        <topology evidence="10">Peripheral membrane protein</topology>
        <orientation evidence="10">Cytoplasmic side</orientation>
    </subcellularLocation>
</comment>
<dbReference type="GO" id="GO:0005975">
    <property type="term" value="P:carbohydrate metabolic process"/>
    <property type="evidence" value="ECO:0007669"/>
    <property type="project" value="InterPro"/>
</dbReference>
<feature type="domain" description="Glycosyltransferase family 28 N-terminal" evidence="11">
    <location>
        <begin position="1"/>
        <end position="134"/>
    </location>
</feature>
<keyword evidence="6 10" id="KW-0573">Peptidoglycan synthesis</keyword>
<evidence type="ECO:0000313" key="14">
    <source>
        <dbReference type="Proteomes" id="UP001164472"/>
    </source>
</evidence>
<keyword evidence="4 10" id="KW-0808">Transferase</keyword>
<evidence type="ECO:0000256" key="7">
    <source>
        <dbReference type="ARBA" id="ARBA00023136"/>
    </source>
</evidence>
<evidence type="ECO:0000256" key="2">
    <source>
        <dbReference type="ARBA" id="ARBA00022618"/>
    </source>
</evidence>
<dbReference type="AlphaFoldDB" id="A0A9E8KL44"/>
<comment type="catalytic activity">
    <reaction evidence="10">
        <text>di-trans,octa-cis-undecaprenyl diphospho-N-acetyl-alpha-D-muramoyl-L-alanyl-D-glutamyl-meso-2,6-diaminopimeloyl-D-alanyl-D-alanine + UDP-N-acetyl-alpha-D-glucosamine = di-trans,octa-cis-undecaprenyl diphospho-[N-acetyl-alpha-D-glucosaminyl-(1-&gt;4)]-N-acetyl-alpha-D-muramoyl-L-alanyl-D-glutamyl-meso-2,6-diaminopimeloyl-D-alanyl-D-alanine + UDP + H(+)</text>
        <dbReference type="Rhea" id="RHEA:31227"/>
        <dbReference type="ChEBI" id="CHEBI:15378"/>
        <dbReference type="ChEBI" id="CHEBI:57705"/>
        <dbReference type="ChEBI" id="CHEBI:58223"/>
        <dbReference type="ChEBI" id="CHEBI:61387"/>
        <dbReference type="ChEBI" id="CHEBI:61388"/>
        <dbReference type="EC" id="2.4.1.227"/>
    </reaction>
</comment>
<comment type="similarity">
    <text evidence="10">Belongs to the glycosyltransferase 28 family. MurG subfamily.</text>
</comment>
<feature type="binding site" evidence="10">
    <location>
        <position position="282"/>
    </location>
    <ligand>
        <name>UDP-N-acetyl-alpha-D-glucosamine</name>
        <dbReference type="ChEBI" id="CHEBI:57705"/>
    </ligand>
</feature>
<evidence type="ECO:0000256" key="4">
    <source>
        <dbReference type="ARBA" id="ARBA00022679"/>
    </source>
</evidence>
<dbReference type="GO" id="GO:0005886">
    <property type="term" value="C:plasma membrane"/>
    <property type="evidence" value="ECO:0007669"/>
    <property type="project" value="UniProtKB-SubCell"/>
</dbReference>
<evidence type="ECO:0000256" key="8">
    <source>
        <dbReference type="ARBA" id="ARBA00023306"/>
    </source>
</evidence>
<evidence type="ECO:0000259" key="11">
    <source>
        <dbReference type="Pfam" id="PF03033"/>
    </source>
</evidence>
<comment type="caution">
    <text evidence="10">Lacks conserved residue(s) required for the propagation of feature annotation.</text>
</comment>
<evidence type="ECO:0000256" key="1">
    <source>
        <dbReference type="ARBA" id="ARBA00022475"/>
    </source>
</evidence>
<keyword evidence="8 10" id="KW-0131">Cell cycle</keyword>
<keyword evidence="7 10" id="KW-0472">Membrane</keyword>
<dbReference type="KEGG" id="asem:NNL22_12470"/>
<dbReference type="Proteomes" id="UP001164472">
    <property type="component" value="Chromosome"/>
</dbReference>
<dbReference type="EMBL" id="CP101527">
    <property type="protein sequence ID" value="UZW76851.1"/>
    <property type="molecule type" value="Genomic_DNA"/>
</dbReference>
<dbReference type="CDD" id="cd03785">
    <property type="entry name" value="GT28_MurG"/>
    <property type="match status" value="1"/>
</dbReference>
<name>A0A9E8KL44_9ALTE</name>
<dbReference type="InterPro" id="IPR004276">
    <property type="entry name" value="GlycoTrans_28_N"/>
</dbReference>
<dbReference type="NCBIfam" id="TIGR01133">
    <property type="entry name" value="murG"/>
    <property type="match status" value="1"/>
</dbReference>
<gene>
    <name evidence="10 13" type="primary">murG</name>
    <name evidence="13" type="ORF">NNL22_12470</name>
</gene>
<protein>
    <recommendedName>
        <fullName evidence="10">UDP-N-acetylglucosamine--N-acetylmuramyl-(pentapeptide) pyrophosphoryl-undecaprenol N-acetylglucosamine transferase</fullName>
        <ecNumber evidence="10">2.4.1.227</ecNumber>
    </recommendedName>
    <alternativeName>
        <fullName evidence="10">Undecaprenyl-PP-MurNAc-pentapeptide-UDPGlcNAc GlcNAc transferase</fullName>
    </alternativeName>
</protein>
<dbReference type="GO" id="GO:0051301">
    <property type="term" value="P:cell division"/>
    <property type="evidence" value="ECO:0007669"/>
    <property type="project" value="UniProtKB-KW"/>
</dbReference>
<keyword evidence="9 10" id="KW-0961">Cell wall biogenesis/degradation</keyword>
<feature type="binding site" evidence="10">
    <location>
        <position position="117"/>
    </location>
    <ligand>
        <name>UDP-N-acetyl-alpha-D-glucosamine</name>
        <dbReference type="ChEBI" id="CHEBI:57705"/>
    </ligand>
</feature>
<evidence type="ECO:0000256" key="6">
    <source>
        <dbReference type="ARBA" id="ARBA00022984"/>
    </source>
</evidence>
<evidence type="ECO:0000256" key="9">
    <source>
        <dbReference type="ARBA" id="ARBA00023316"/>
    </source>
</evidence>
<evidence type="ECO:0000256" key="5">
    <source>
        <dbReference type="ARBA" id="ARBA00022960"/>
    </source>
</evidence>
<feature type="binding site" evidence="10">
    <location>
        <begin position="5"/>
        <end position="7"/>
    </location>
    <ligand>
        <name>UDP-N-acetyl-alpha-D-glucosamine</name>
        <dbReference type="ChEBI" id="CHEBI:57705"/>
    </ligand>
</feature>
<evidence type="ECO:0000259" key="12">
    <source>
        <dbReference type="Pfam" id="PF04101"/>
    </source>
</evidence>
<dbReference type="SUPFAM" id="SSF53756">
    <property type="entry name" value="UDP-Glycosyltransferase/glycogen phosphorylase"/>
    <property type="match status" value="1"/>
</dbReference>
<evidence type="ECO:0000313" key="13">
    <source>
        <dbReference type="EMBL" id="UZW76851.1"/>
    </source>
</evidence>
<dbReference type="InterPro" id="IPR006009">
    <property type="entry name" value="GlcNAc_MurG"/>
</dbReference>